<feature type="transmembrane region" description="Helical" evidence="1">
    <location>
        <begin position="76"/>
        <end position="93"/>
    </location>
</feature>
<dbReference type="InterPro" id="IPR013424">
    <property type="entry name" value="Ice-binding_C"/>
</dbReference>
<keyword evidence="3" id="KW-1185">Reference proteome</keyword>
<dbReference type="NCBIfam" id="TIGR02595">
    <property type="entry name" value="PEP_CTERM"/>
    <property type="match status" value="1"/>
</dbReference>
<evidence type="ECO:0000313" key="3">
    <source>
        <dbReference type="Proteomes" id="UP000032946"/>
    </source>
</evidence>
<name>A0A9P1KFM2_9CYAN</name>
<proteinExistence type="predicted"/>
<reference evidence="2 3" key="1">
    <citation type="submission" date="2014-02" db="EMBL/GenBank/DDBJ databases">
        <authorList>
            <person name="Genoscope - CEA"/>
        </authorList>
    </citation>
    <scope>NUCLEOTIDE SEQUENCE [LARGE SCALE GENOMIC DNA]</scope>
    <source>
        <strain evidence="2 3">PCC 8005</strain>
    </source>
</reference>
<sequence length="98" mass="10830">MDILGWDVKITNLDTIFGNQNQTPKARGGADALMRLPSAANGNLVNNRFRWWMNFNGEGDLTANNHQGDKVSVPEPNSAIGFLVFGILGFGLFRKRHS</sequence>
<dbReference type="EMBL" id="FO818640">
    <property type="protein sequence ID" value="CDM95903.1"/>
    <property type="molecule type" value="Genomic_DNA"/>
</dbReference>
<dbReference type="Proteomes" id="UP000032946">
    <property type="component" value="Chromosome"/>
</dbReference>
<evidence type="ECO:0000256" key="1">
    <source>
        <dbReference type="SAM" id="Phobius"/>
    </source>
</evidence>
<dbReference type="AlphaFoldDB" id="A0A9P1KFM2"/>
<keyword evidence="1" id="KW-0812">Transmembrane</keyword>
<organism evidence="2 3">
    <name type="scientific">Limnospira indica PCC 8005</name>
    <dbReference type="NCBI Taxonomy" id="376219"/>
    <lineage>
        <taxon>Bacteria</taxon>
        <taxon>Bacillati</taxon>
        <taxon>Cyanobacteriota</taxon>
        <taxon>Cyanophyceae</taxon>
        <taxon>Oscillatoriophycideae</taxon>
        <taxon>Oscillatoriales</taxon>
        <taxon>Sirenicapillariaceae</taxon>
        <taxon>Limnospira</taxon>
    </lineage>
</organism>
<protein>
    <recommendedName>
        <fullName evidence="4">PEP-CTERM protein-sorting domain-containing protein</fullName>
    </recommendedName>
</protein>
<keyword evidence="1" id="KW-0472">Membrane</keyword>
<accession>A0A9P1KFM2</accession>
<evidence type="ECO:0000313" key="2">
    <source>
        <dbReference type="EMBL" id="CDM95903.1"/>
    </source>
</evidence>
<evidence type="ECO:0008006" key="4">
    <source>
        <dbReference type="Google" id="ProtNLM"/>
    </source>
</evidence>
<gene>
    <name evidence="2" type="ORF">ARTHRO_40309</name>
</gene>
<keyword evidence="1" id="KW-1133">Transmembrane helix</keyword>